<name>A0A1H6J7Y6_MAGFU</name>
<dbReference type="Proteomes" id="UP000182983">
    <property type="component" value="Unassembled WGS sequence"/>
</dbReference>
<dbReference type="EMBL" id="FNWO01000015">
    <property type="protein sequence ID" value="SEH58133.1"/>
    <property type="molecule type" value="Genomic_DNA"/>
</dbReference>
<reference evidence="2" key="1">
    <citation type="submission" date="2016-10" db="EMBL/GenBank/DDBJ databases">
        <authorList>
            <person name="Varghese N."/>
            <person name="Submissions S."/>
        </authorList>
    </citation>
    <scope>NUCLEOTIDE SEQUENCE [LARGE SCALE GENOMIC DNA]</scope>
    <source>
        <strain evidence="2">DSM 13234</strain>
    </source>
</reference>
<evidence type="ECO:0000313" key="1">
    <source>
        <dbReference type="EMBL" id="SEH58133.1"/>
    </source>
</evidence>
<dbReference type="OrthoDB" id="9797941at2"/>
<keyword evidence="2" id="KW-1185">Reference proteome</keyword>
<organism evidence="1 2">
    <name type="scientific">Magnetospirillum fulvum</name>
    <name type="common">Rhodospirillum fulvum</name>
    <dbReference type="NCBI Taxonomy" id="1082"/>
    <lineage>
        <taxon>Bacteria</taxon>
        <taxon>Pseudomonadati</taxon>
        <taxon>Pseudomonadota</taxon>
        <taxon>Alphaproteobacteria</taxon>
        <taxon>Rhodospirillales</taxon>
        <taxon>Rhodospirillaceae</taxon>
        <taxon>Magnetospirillum</taxon>
    </lineage>
</organism>
<accession>A0A1H6J7Y6</accession>
<protein>
    <submittedName>
        <fullName evidence="1">Dinitrogenase iron-molybdenum cofactor</fullName>
    </submittedName>
</protein>
<gene>
    <name evidence="1" type="ORF">SAMN04244559_03031</name>
</gene>
<dbReference type="RefSeq" id="WP_074770053.1">
    <property type="nucleotide sequence ID" value="NZ_FNWO01000015.1"/>
</dbReference>
<dbReference type="InterPro" id="IPR036105">
    <property type="entry name" value="DiNase_FeMo-co_biosyn_sf"/>
</dbReference>
<evidence type="ECO:0000313" key="2">
    <source>
        <dbReference type="Proteomes" id="UP000182983"/>
    </source>
</evidence>
<proteinExistence type="predicted"/>
<dbReference type="SUPFAM" id="SSF53146">
    <property type="entry name" value="Nitrogenase accessory factor-like"/>
    <property type="match status" value="1"/>
</dbReference>
<dbReference type="Gene3D" id="3.30.420.130">
    <property type="entry name" value="Dinitrogenase iron-molybdenum cofactor biosynthesis domain"/>
    <property type="match status" value="1"/>
</dbReference>
<sequence length="163" mass="17727">MIPAQPHLKAAFSTNSLAWVDADFVRARHLVFYDVTPTRADFLDAPEFRPVASGIGDSRPAAGGCPVGAEPTHLGGSVAARLACLEGCGVLFTTALSDHTALRMTREGTFPVVIERRRAIDDVIARLQVLMTRDPPLWMCRLLRYGRPPQGRTALMSSAHDAF</sequence>
<dbReference type="AlphaFoldDB" id="A0A1H6J7Y6"/>